<dbReference type="Proteomes" id="UP000219338">
    <property type="component" value="Unassembled WGS sequence"/>
</dbReference>
<dbReference type="OrthoDB" id="2992378at2759"/>
<proteinExistence type="predicted"/>
<feature type="compositionally biased region" description="Basic and acidic residues" evidence="1">
    <location>
        <begin position="792"/>
        <end position="807"/>
    </location>
</feature>
<protein>
    <submittedName>
        <fullName evidence="2">Uncharacterized protein</fullName>
    </submittedName>
</protein>
<feature type="compositionally biased region" description="Polar residues" evidence="1">
    <location>
        <begin position="955"/>
        <end position="972"/>
    </location>
</feature>
<evidence type="ECO:0000313" key="3">
    <source>
        <dbReference type="Proteomes" id="UP000219338"/>
    </source>
</evidence>
<gene>
    <name evidence="2" type="ORF">ARMOST_11869</name>
</gene>
<sequence>MANIHGNLSQLARYRSDLQFPYENMVEVKRNRRHSCYPDTVLSLLPFFRRNSGLSETADLNQFPPFAQCRVSSARPQEGIAGRPYRTLCPRNPYTDDLTDGEDDGFFGWSDTSSCGSFIESIDDEASSSFWFHLGLIVTTLLIGSPEYFHCILALSPLPRPAEDQDNATNVIRHALRAGFITRTFQISPDPPAFPRWHIPADAEDIFAAQRAVQQRPSRSLPRSKALIFEARTPADAGWAIYVCLTKFYRRCWDLDTNMLIHGPPDESNFPQLPVAGNRPPRNWYSLGAYTNPRPTILSAPTAEEAVGLGVNIQCHSAMVDSILSSTRYVDSRFGDFRVPSFTSRIYNPADLALWRADGASFALYAAYTGFPINRLHPLFFLALLPPPSSDPLRYFGEITGPILQTLDRRLCDAVRAWFHLRPTDPIGRTLGDPVPQTLMTLDTELQPHHIGLNHPRTAQDHVIQTQDLLSDLVVRNTDFWRTDAFAQMRLGFHQVFYDREPELTIPRVFTNISCGPISAITYLYDCEPRSSSEIVSFIDISRSTPLLPLLPDLQGSFRRELEAFLTADISRSKALLYILTGNRNIPRWNPVFKLRFEFEILSTPGSIFVHSCLNTAMISWDSMTQTILSGNHPVLTPELWLETMFTGEAGYNTSYSGSDPLSPSRFPLDTTSDDEQAGYGCTQDVWLGEYLSWLAPKDISKLQQHGSEAYINEPFIYSDDLLTGYKVALDPSGWEKRKAEQAEAAASGVSKNEEKPKKRKQDSEGGVSVRKCKTSTTGDVKKKVPLKGKKGGKENVESEHDGKADEGIGTSKKGTSPPPAKKAKRDKEVHDESDVVNDPETLKVHEWRYRLQKTFLSNKGNPKEERMPEMDKLFRTVEAYQSVTIHYLTLWDFLQYLALDAQFSLFAQKWSPYSSMQLNVPSSRDGAKSPLPDSVNSLDVMQVVSEMWQGDDVSLSNRSSGSGADSAQQTPLSMGQVANMVLVKDVRDCPLPTTPGDSDSHNKALGSDEELLSVKFKKKEGLGHETDSRDVANPYQLLPVRGSKRILRVRLGHA</sequence>
<dbReference type="EMBL" id="FUEG01000009">
    <property type="protein sequence ID" value="SJL08505.1"/>
    <property type="molecule type" value="Genomic_DNA"/>
</dbReference>
<reference evidence="3" key="1">
    <citation type="journal article" date="2017" name="Nat. Ecol. Evol.">
        <title>Genome expansion and lineage-specific genetic innovations in the forest pathogenic fungi Armillaria.</title>
        <authorList>
            <person name="Sipos G."/>
            <person name="Prasanna A.N."/>
            <person name="Walter M.C."/>
            <person name="O'Connor E."/>
            <person name="Balint B."/>
            <person name="Krizsan K."/>
            <person name="Kiss B."/>
            <person name="Hess J."/>
            <person name="Varga T."/>
            <person name="Slot J."/>
            <person name="Riley R."/>
            <person name="Boka B."/>
            <person name="Rigling D."/>
            <person name="Barry K."/>
            <person name="Lee J."/>
            <person name="Mihaltcheva S."/>
            <person name="LaButti K."/>
            <person name="Lipzen A."/>
            <person name="Waldron R."/>
            <person name="Moloney N.M."/>
            <person name="Sperisen C."/>
            <person name="Kredics L."/>
            <person name="Vagvoelgyi C."/>
            <person name="Patrignani A."/>
            <person name="Fitzpatrick D."/>
            <person name="Nagy I."/>
            <person name="Doyle S."/>
            <person name="Anderson J.B."/>
            <person name="Grigoriev I.V."/>
            <person name="Gueldener U."/>
            <person name="Muensterkoetter M."/>
            <person name="Nagy L.G."/>
        </authorList>
    </citation>
    <scope>NUCLEOTIDE SEQUENCE [LARGE SCALE GENOMIC DNA]</scope>
    <source>
        <strain evidence="3">C18/9</strain>
    </source>
</reference>
<dbReference type="STRING" id="47428.A0A284RIB6"/>
<keyword evidence="3" id="KW-1185">Reference proteome</keyword>
<feature type="region of interest" description="Disordered" evidence="1">
    <location>
        <begin position="953"/>
        <end position="972"/>
    </location>
</feature>
<name>A0A284RIB6_ARMOS</name>
<dbReference type="AlphaFoldDB" id="A0A284RIB6"/>
<accession>A0A284RIB6</accession>
<organism evidence="2 3">
    <name type="scientific">Armillaria ostoyae</name>
    <name type="common">Armillaria root rot fungus</name>
    <dbReference type="NCBI Taxonomy" id="47428"/>
    <lineage>
        <taxon>Eukaryota</taxon>
        <taxon>Fungi</taxon>
        <taxon>Dikarya</taxon>
        <taxon>Basidiomycota</taxon>
        <taxon>Agaricomycotina</taxon>
        <taxon>Agaricomycetes</taxon>
        <taxon>Agaricomycetidae</taxon>
        <taxon>Agaricales</taxon>
        <taxon>Marasmiineae</taxon>
        <taxon>Physalacriaceae</taxon>
        <taxon>Armillaria</taxon>
    </lineage>
</organism>
<feature type="region of interest" description="Disordered" evidence="1">
    <location>
        <begin position="740"/>
        <end position="836"/>
    </location>
</feature>
<evidence type="ECO:0000256" key="1">
    <source>
        <dbReference type="SAM" id="MobiDB-lite"/>
    </source>
</evidence>
<evidence type="ECO:0000313" key="2">
    <source>
        <dbReference type="EMBL" id="SJL08505.1"/>
    </source>
</evidence>